<dbReference type="SUPFAM" id="SSF56091">
    <property type="entry name" value="DNA ligase/mRNA capping enzyme, catalytic domain"/>
    <property type="match status" value="1"/>
</dbReference>
<dbReference type="EMBL" id="VUOC01000002">
    <property type="protein sequence ID" value="KAA2243267.1"/>
    <property type="molecule type" value="Genomic_DNA"/>
</dbReference>
<evidence type="ECO:0000259" key="1">
    <source>
        <dbReference type="Pfam" id="PF09414"/>
    </source>
</evidence>
<comment type="caution">
    <text evidence="2">The sequence shown here is derived from an EMBL/GenBank/DDBJ whole genome shotgun (WGS) entry which is preliminary data.</text>
</comment>
<dbReference type="InterPro" id="IPR052732">
    <property type="entry name" value="Cell-binding_unc_protein"/>
</dbReference>
<dbReference type="GO" id="GO:0016874">
    <property type="term" value="F:ligase activity"/>
    <property type="evidence" value="ECO:0007669"/>
    <property type="project" value="UniProtKB-KW"/>
</dbReference>
<dbReference type="PANTHER" id="PTHR43883">
    <property type="entry name" value="SLR0207 PROTEIN"/>
    <property type="match status" value="1"/>
</dbReference>
<reference evidence="2 3" key="2">
    <citation type="submission" date="2019-09" db="EMBL/GenBank/DDBJ databases">
        <authorList>
            <person name="Jin C."/>
        </authorList>
    </citation>
    <scope>NUCLEOTIDE SEQUENCE [LARGE SCALE GENOMIC DNA]</scope>
    <source>
        <strain evidence="2 3">BN140078</strain>
    </source>
</reference>
<dbReference type="Gene3D" id="3.30.470.30">
    <property type="entry name" value="DNA ligase/mRNA capping enzyme"/>
    <property type="match status" value="1"/>
</dbReference>
<gene>
    <name evidence="2" type="ORF">F0L74_12205</name>
</gene>
<keyword evidence="3" id="KW-1185">Reference proteome</keyword>
<keyword evidence="2" id="KW-0436">Ligase</keyword>
<dbReference type="RefSeq" id="WP_149838143.1">
    <property type="nucleotide sequence ID" value="NZ_VUOC01000002.1"/>
</dbReference>
<dbReference type="PANTHER" id="PTHR43883:SF1">
    <property type="entry name" value="GLUCONOKINASE"/>
    <property type="match status" value="1"/>
</dbReference>
<evidence type="ECO:0000313" key="2">
    <source>
        <dbReference type="EMBL" id="KAA2243267.1"/>
    </source>
</evidence>
<name>A0A5B2VYK5_9BACT</name>
<dbReference type="Pfam" id="PF09414">
    <property type="entry name" value="RNA_ligase"/>
    <property type="match status" value="1"/>
</dbReference>
<dbReference type="Proteomes" id="UP000324611">
    <property type="component" value="Unassembled WGS sequence"/>
</dbReference>
<dbReference type="InterPro" id="IPR021122">
    <property type="entry name" value="RNA_ligase_dom_REL/Rnl2"/>
</dbReference>
<protein>
    <submittedName>
        <fullName evidence="2">2'-5' RNA ligase</fullName>
    </submittedName>
</protein>
<feature type="domain" description="RNA ligase" evidence="1">
    <location>
        <begin position="39"/>
        <end position="205"/>
    </location>
</feature>
<accession>A0A5B2VYK5</accession>
<dbReference type="AlphaFoldDB" id="A0A5B2VYK5"/>
<sequence>MAISQKYGRTFHYPFSPGTTSDDRIQHDYWQHLSRIPALVHTEKLDGENNCLSRLGVFARSHAAPTTSPWTESIRRFWQSIKHDLGNLEIFLENLYAVHSIAYRQLDHHFYVFAVREHDQWLSWEETRYYAAMLDLPTVPEIKVFTPPLQQAIFEKEVLEIVAGPGAFDAHDAHSGRPATMEGIVTRNAAQYPVAAFPENVFKYVRKGHVKTDEHWTRHWQRAPLHYEGGKHVDHHRQ</sequence>
<reference evidence="2 3" key="1">
    <citation type="submission" date="2019-09" db="EMBL/GenBank/DDBJ databases">
        <title>Chitinophaga ginsengihumi sp. nov., isolated from soil of ginseng rhizosphere.</title>
        <authorList>
            <person name="Lee J."/>
        </authorList>
    </citation>
    <scope>NUCLEOTIDE SEQUENCE [LARGE SCALE GENOMIC DNA]</scope>
    <source>
        <strain evidence="2 3">BN140078</strain>
    </source>
</reference>
<proteinExistence type="predicted"/>
<evidence type="ECO:0000313" key="3">
    <source>
        <dbReference type="Proteomes" id="UP000324611"/>
    </source>
</evidence>
<organism evidence="2 3">
    <name type="scientific">Chitinophaga agrisoli</name>
    <dbReference type="NCBI Taxonomy" id="2607653"/>
    <lineage>
        <taxon>Bacteria</taxon>
        <taxon>Pseudomonadati</taxon>
        <taxon>Bacteroidota</taxon>
        <taxon>Chitinophagia</taxon>
        <taxon>Chitinophagales</taxon>
        <taxon>Chitinophagaceae</taxon>
        <taxon>Chitinophaga</taxon>
    </lineage>
</organism>